<reference evidence="1 2" key="1">
    <citation type="submission" date="2020-08" db="EMBL/GenBank/DDBJ databases">
        <title>Sequencing the genomes of 1000 actinobacteria strains.</title>
        <authorList>
            <person name="Klenk H.-P."/>
        </authorList>
    </citation>
    <scope>NUCLEOTIDE SEQUENCE [LARGE SCALE GENOMIC DNA]</scope>
    <source>
        <strain evidence="1 2">DSM 12511</strain>
    </source>
</reference>
<name>A0A7X0FNH6_9MICO</name>
<dbReference type="RefSeq" id="WP_184749970.1">
    <property type="nucleotide sequence ID" value="NZ_BAAAJR010000003.1"/>
</dbReference>
<sequence>MVTLMLDSTRLEVVLSGAEKAMTFRKKNVEVERSAISKIQLVDDAWTWLRGIPNPGTHLRGVVAMGLWRSATADDFVIVRRHRQAVVIDLTGHPEFQRILLTTRHGLELVKALRMDVDDRTPTDVVDIVADAAQA</sequence>
<evidence type="ECO:0000313" key="2">
    <source>
        <dbReference type="Proteomes" id="UP000537775"/>
    </source>
</evidence>
<organism evidence="1 2">
    <name type="scientific">Microbacterium thalassium</name>
    <dbReference type="NCBI Taxonomy" id="362649"/>
    <lineage>
        <taxon>Bacteria</taxon>
        <taxon>Bacillati</taxon>
        <taxon>Actinomycetota</taxon>
        <taxon>Actinomycetes</taxon>
        <taxon>Micrococcales</taxon>
        <taxon>Microbacteriaceae</taxon>
        <taxon>Microbacterium</taxon>
    </lineage>
</organism>
<proteinExistence type="predicted"/>
<protein>
    <submittedName>
        <fullName evidence="1">Uncharacterized protein</fullName>
    </submittedName>
</protein>
<dbReference type="AlphaFoldDB" id="A0A7X0FNH6"/>
<gene>
    <name evidence="1" type="ORF">HD594_001071</name>
</gene>
<keyword evidence="2" id="KW-1185">Reference proteome</keyword>
<dbReference type="Proteomes" id="UP000537775">
    <property type="component" value="Unassembled WGS sequence"/>
</dbReference>
<accession>A0A7X0FNH6</accession>
<dbReference type="EMBL" id="JACHML010000001">
    <property type="protein sequence ID" value="MBB6390758.1"/>
    <property type="molecule type" value="Genomic_DNA"/>
</dbReference>
<comment type="caution">
    <text evidence="1">The sequence shown here is derived from an EMBL/GenBank/DDBJ whole genome shotgun (WGS) entry which is preliminary data.</text>
</comment>
<evidence type="ECO:0000313" key="1">
    <source>
        <dbReference type="EMBL" id="MBB6390758.1"/>
    </source>
</evidence>